<dbReference type="SUPFAM" id="SSF161093">
    <property type="entry name" value="MgtE membrane domain-like"/>
    <property type="match status" value="1"/>
</dbReference>
<evidence type="ECO:0000256" key="9">
    <source>
        <dbReference type="SAM" id="Phobius"/>
    </source>
</evidence>
<evidence type="ECO:0000256" key="3">
    <source>
        <dbReference type="ARBA" id="ARBA00022448"/>
    </source>
</evidence>
<evidence type="ECO:0000256" key="4">
    <source>
        <dbReference type="ARBA" id="ARBA00022692"/>
    </source>
</evidence>
<dbReference type="AlphaFoldDB" id="A0A4Y2LPG2"/>
<proteinExistence type="inferred from homology"/>
<comment type="caution">
    <text evidence="11">The sequence shown here is derived from an EMBL/GenBank/DDBJ whole genome shotgun (WGS) entry which is preliminary data.</text>
</comment>
<keyword evidence="6 9" id="KW-1133">Transmembrane helix</keyword>
<dbReference type="GO" id="GO:0008324">
    <property type="term" value="F:monoatomic cation transmembrane transporter activity"/>
    <property type="evidence" value="ECO:0007669"/>
    <property type="project" value="InterPro"/>
</dbReference>
<keyword evidence="12" id="KW-1185">Reference proteome</keyword>
<sequence length="186" mass="21180">MDSVLNFDNLVPKPKPRSEVPYRPPCKIESVAWFIIYRLISKNAILEFFAAMPEKTALSACDSGVSENSCIQYVYARTCRILVLIAIPGHLLSITCEHFLKSTFSLLTVEFVSFYLIANLLRDAILLYMFHWFVHWLWKWGFNLDNAAIPCFPAFLDLLGIASLHLVFIAMDAVAYAVGFSFSVVW</sequence>
<evidence type="ECO:0000259" key="10">
    <source>
        <dbReference type="Pfam" id="PF01769"/>
    </source>
</evidence>
<keyword evidence="7" id="KW-0406">Ion transport</keyword>
<dbReference type="Proteomes" id="UP000499080">
    <property type="component" value="Unassembled WGS sequence"/>
</dbReference>
<comment type="subcellular location">
    <subcellularLocation>
        <location evidence="1">Membrane</location>
        <topology evidence="1">Multi-pass membrane protein</topology>
    </subcellularLocation>
</comment>
<dbReference type="InterPro" id="IPR036739">
    <property type="entry name" value="SLC41_membr_dom_sf"/>
</dbReference>
<reference evidence="11 12" key="1">
    <citation type="journal article" date="2019" name="Sci. Rep.">
        <title>Orb-weaving spider Araneus ventricosus genome elucidates the spidroin gene catalogue.</title>
        <authorList>
            <person name="Kono N."/>
            <person name="Nakamura H."/>
            <person name="Ohtoshi R."/>
            <person name="Moran D.A.P."/>
            <person name="Shinohara A."/>
            <person name="Yoshida Y."/>
            <person name="Fujiwara M."/>
            <person name="Mori M."/>
            <person name="Tomita M."/>
            <person name="Arakawa K."/>
        </authorList>
    </citation>
    <scope>NUCLEOTIDE SEQUENCE [LARGE SCALE GENOMIC DNA]</scope>
</reference>
<dbReference type="Gene3D" id="1.10.357.20">
    <property type="entry name" value="SLC41 divalent cation transporters, integral membrane domain"/>
    <property type="match status" value="1"/>
</dbReference>
<dbReference type="InterPro" id="IPR045349">
    <property type="entry name" value="SLC41A1-3"/>
</dbReference>
<gene>
    <name evidence="11" type="ORF">AVEN_132415_1</name>
</gene>
<evidence type="ECO:0000256" key="5">
    <source>
        <dbReference type="ARBA" id="ARBA00022842"/>
    </source>
</evidence>
<evidence type="ECO:0000256" key="2">
    <source>
        <dbReference type="ARBA" id="ARBA00009749"/>
    </source>
</evidence>
<evidence type="ECO:0000256" key="6">
    <source>
        <dbReference type="ARBA" id="ARBA00022989"/>
    </source>
</evidence>
<comment type="similarity">
    <text evidence="2">Belongs to the SLC41A transporter family.</text>
</comment>
<dbReference type="EMBL" id="BGPR01006175">
    <property type="protein sequence ID" value="GBN16651.1"/>
    <property type="molecule type" value="Genomic_DNA"/>
</dbReference>
<evidence type="ECO:0000256" key="1">
    <source>
        <dbReference type="ARBA" id="ARBA00004141"/>
    </source>
</evidence>
<keyword evidence="4 9" id="KW-0812">Transmembrane</keyword>
<dbReference type="OrthoDB" id="5791097at2759"/>
<dbReference type="PANTHER" id="PTHR16228">
    <property type="entry name" value="DIVALENT CATION TRANSPORTER SOLUTE CARRIER FAMILY 41"/>
    <property type="match status" value="1"/>
</dbReference>
<accession>A0A4Y2LPG2</accession>
<keyword evidence="8 9" id="KW-0472">Membrane</keyword>
<name>A0A4Y2LPG2_ARAVE</name>
<evidence type="ECO:0000256" key="7">
    <source>
        <dbReference type="ARBA" id="ARBA00023065"/>
    </source>
</evidence>
<dbReference type="Pfam" id="PF01769">
    <property type="entry name" value="MgtE"/>
    <property type="match status" value="1"/>
</dbReference>
<feature type="transmembrane region" description="Helical" evidence="9">
    <location>
        <begin position="112"/>
        <end position="134"/>
    </location>
</feature>
<organism evidence="11 12">
    <name type="scientific">Araneus ventricosus</name>
    <name type="common">Orbweaver spider</name>
    <name type="synonym">Epeira ventricosa</name>
    <dbReference type="NCBI Taxonomy" id="182803"/>
    <lineage>
        <taxon>Eukaryota</taxon>
        <taxon>Metazoa</taxon>
        <taxon>Ecdysozoa</taxon>
        <taxon>Arthropoda</taxon>
        <taxon>Chelicerata</taxon>
        <taxon>Arachnida</taxon>
        <taxon>Araneae</taxon>
        <taxon>Araneomorphae</taxon>
        <taxon>Entelegynae</taxon>
        <taxon>Araneoidea</taxon>
        <taxon>Araneidae</taxon>
        <taxon>Araneus</taxon>
    </lineage>
</organism>
<feature type="transmembrane region" description="Helical" evidence="9">
    <location>
        <begin position="155"/>
        <end position="178"/>
    </location>
</feature>
<evidence type="ECO:0000313" key="12">
    <source>
        <dbReference type="Proteomes" id="UP000499080"/>
    </source>
</evidence>
<feature type="domain" description="SLC41A/MgtE integral membrane" evidence="10">
    <location>
        <begin position="70"/>
        <end position="165"/>
    </location>
</feature>
<evidence type="ECO:0000256" key="8">
    <source>
        <dbReference type="ARBA" id="ARBA00023136"/>
    </source>
</evidence>
<keyword evidence="5" id="KW-0460">Magnesium</keyword>
<evidence type="ECO:0000313" key="11">
    <source>
        <dbReference type="EMBL" id="GBN16651.1"/>
    </source>
</evidence>
<dbReference type="PANTHER" id="PTHR16228:SF7">
    <property type="entry name" value="SLC41A_MGTE INTEGRAL MEMBRANE DOMAIN-CONTAINING PROTEIN"/>
    <property type="match status" value="1"/>
</dbReference>
<protein>
    <recommendedName>
        <fullName evidence="10">SLC41A/MgtE integral membrane domain-containing protein</fullName>
    </recommendedName>
</protein>
<dbReference type="InterPro" id="IPR006667">
    <property type="entry name" value="SLC41_membr_dom"/>
</dbReference>
<keyword evidence="3" id="KW-0813">Transport</keyword>
<dbReference type="GO" id="GO:0005886">
    <property type="term" value="C:plasma membrane"/>
    <property type="evidence" value="ECO:0007669"/>
    <property type="project" value="TreeGrafter"/>
</dbReference>